<evidence type="ECO:0000256" key="1">
    <source>
        <dbReference type="ARBA" id="ARBA00004141"/>
    </source>
</evidence>
<feature type="transmembrane region" description="Helical" evidence="6">
    <location>
        <begin position="1000"/>
        <end position="1020"/>
    </location>
</feature>
<reference evidence="7" key="1">
    <citation type="submission" date="2014-11" db="EMBL/GenBank/DDBJ databases">
        <authorList>
            <person name="Otto D Thomas"/>
            <person name="Naeem Raeece"/>
        </authorList>
    </citation>
    <scope>NUCLEOTIDE SEQUENCE</scope>
</reference>
<keyword evidence="4 6" id="KW-0472">Membrane</keyword>
<keyword evidence="2 6" id="KW-0812">Transmembrane</keyword>
<proteinExistence type="predicted"/>
<feature type="transmembrane region" description="Helical" evidence="6">
    <location>
        <begin position="406"/>
        <end position="426"/>
    </location>
</feature>
<dbReference type="VEuPathDB" id="CryptoDB:Cvel_2509"/>
<feature type="region of interest" description="Disordered" evidence="5">
    <location>
        <begin position="179"/>
        <end position="258"/>
    </location>
</feature>
<dbReference type="GO" id="GO:0015556">
    <property type="term" value="F:C4-dicarboxylate transmembrane transporter activity"/>
    <property type="evidence" value="ECO:0007669"/>
    <property type="project" value="UniProtKB-ARBA"/>
</dbReference>
<feature type="compositionally biased region" description="Polar residues" evidence="5">
    <location>
        <begin position="712"/>
        <end position="721"/>
    </location>
</feature>
<feature type="compositionally biased region" description="Basic and acidic residues" evidence="5">
    <location>
        <begin position="503"/>
        <end position="521"/>
    </location>
</feature>
<evidence type="ECO:0000256" key="6">
    <source>
        <dbReference type="SAM" id="Phobius"/>
    </source>
</evidence>
<protein>
    <recommendedName>
        <fullName evidence="8">Citrate transporter-like domain-containing protein</fullName>
    </recommendedName>
</protein>
<dbReference type="GO" id="GO:0005310">
    <property type="term" value="F:dicarboxylic acid transmembrane transporter activity"/>
    <property type="evidence" value="ECO:0007669"/>
    <property type="project" value="UniProtKB-ARBA"/>
</dbReference>
<feature type="compositionally biased region" description="Gly residues" evidence="5">
    <location>
        <begin position="234"/>
        <end position="243"/>
    </location>
</feature>
<feature type="transmembrane region" description="Helical" evidence="6">
    <location>
        <begin position="140"/>
        <end position="166"/>
    </location>
</feature>
<evidence type="ECO:0000256" key="3">
    <source>
        <dbReference type="ARBA" id="ARBA00022989"/>
    </source>
</evidence>
<evidence type="ECO:0000313" key="7">
    <source>
        <dbReference type="EMBL" id="CEM56115.1"/>
    </source>
</evidence>
<feature type="transmembrane region" description="Helical" evidence="6">
    <location>
        <begin position="101"/>
        <end position="120"/>
    </location>
</feature>
<keyword evidence="3 6" id="KW-1133">Transmembrane helix</keyword>
<feature type="compositionally biased region" description="Acidic residues" evidence="5">
    <location>
        <begin position="798"/>
        <end position="811"/>
    </location>
</feature>
<feature type="transmembrane region" description="Helical" evidence="6">
    <location>
        <begin position="970"/>
        <end position="988"/>
    </location>
</feature>
<evidence type="ECO:0000256" key="2">
    <source>
        <dbReference type="ARBA" id="ARBA00022692"/>
    </source>
</evidence>
<dbReference type="Pfam" id="PF00939">
    <property type="entry name" value="Na_sulph_symp"/>
    <property type="match status" value="2"/>
</dbReference>
<dbReference type="GO" id="GO:0005886">
    <property type="term" value="C:plasma membrane"/>
    <property type="evidence" value="ECO:0007669"/>
    <property type="project" value="TreeGrafter"/>
</dbReference>
<comment type="subcellular location">
    <subcellularLocation>
        <location evidence="1">Membrane</location>
        <topology evidence="1">Multi-pass membrane protein</topology>
    </subcellularLocation>
</comment>
<accession>A0A0G4IFT3</accession>
<evidence type="ECO:0000256" key="5">
    <source>
        <dbReference type="SAM" id="MobiDB-lite"/>
    </source>
</evidence>
<dbReference type="EMBL" id="CDMZ01005942">
    <property type="protein sequence ID" value="CEM56115.1"/>
    <property type="molecule type" value="Genomic_DNA"/>
</dbReference>
<feature type="compositionally biased region" description="Low complexity" evidence="5">
    <location>
        <begin position="692"/>
        <end position="703"/>
    </location>
</feature>
<evidence type="ECO:0000256" key="4">
    <source>
        <dbReference type="ARBA" id="ARBA00023136"/>
    </source>
</evidence>
<feature type="compositionally biased region" description="Acidic residues" evidence="5">
    <location>
        <begin position="587"/>
        <end position="599"/>
    </location>
</feature>
<sequence length="1056" mass="113769">MKREGEAGAKLPPAVRYETGQVVKAVVGVAGVLVGFIVMGLPLVPDNDLVAKCAGVLVVMMMMWSTELLPLAVTSLIPLVFFPFLGVLSSKEVAVNYFKDVNVLLFAGFVLAKALEKVNLHKRMALWVVKKKICKSPSVMLMGFMLGCWFLSMWISNTAACVMMTTNAEALLRAMRAEKEKQDKDYDDEDDDDEVDLEGEGVELNECREMDDRDEEGGSEDSSSSASLEEIGGDVEGGVGGTTGAQHRNGARSGKMQKKVTGLTSFPTQNTLGRGLTQTMDSAYCSTANISKTFHTKKTMQRKRRKALENFEQALLLGSAYACNVGGMATLIGTLPNLVFKQQVEALFPNSPPVTFGRWASIGMPTSLVLFGVVFGVLALGLCPPSSMLTIDSERFRGQYARLGKITYDQWVVSFVAFSVAILWFSREPISFSEGVRMPGWSELLVGRKITDASVGMALCLLLAVLPNRQSLRRCEATLKACRPSRKALPEGTPKNKRVQMRRRAEEARVDAGHRDDRDNEIVEYDVGESSPAGGLDERGGWESQGSSRRVARTGGILTDLSFHQFRSSPSREAEKGTTDGMGVGGDEWEEASVEDEESAPLPASPLVRHRAVRGHSDPHLLTRSQSLPRVAPAARPRGGSSEMVSVPEAPPVLRRLHSRDRGGGRDRGRSLHRDSGAACSTCGRGEDPAERSSLVRSSSDLSPTTLRHRSLTNCTMQGSVHTRPPSPVPLQRRQGKEGGKPGRPCPPPNLSTERLDFSPADPHTEADEEDDRIDLEAGGCPPTLQVPDFRGHAVDVGEVEDGTERGEEDGDRGMLSSRGEVSSRDPSILFDGDRKSPSGSGSVSGDGEGGKRGEGEDIDTAEDSWGIIGLPEFVSIKWDLILLMGGGFALAEGVRASGFGAWMAALLGSIMTGFSWWGVMLVSLLVVSFLTEFTSNTATAMTFLPVMGSLACSIGVSPILLMLPVALKVSTAFVLPVATPPNLIVFSTGRVNLSVMVKFGILLTVLSGVVIALFGVFVFPRLYPEGPWVAQDCGALMGRDFAPAQSDVFATHSEE</sequence>
<feature type="transmembrane region" description="Helical" evidence="6">
    <location>
        <begin position="915"/>
        <end position="932"/>
    </location>
</feature>
<feature type="compositionally biased region" description="Low complexity" evidence="5">
    <location>
        <begin position="220"/>
        <end position="230"/>
    </location>
</feature>
<dbReference type="PANTHER" id="PTHR10283">
    <property type="entry name" value="SOLUTE CARRIER FAMILY 13 MEMBER"/>
    <property type="match status" value="1"/>
</dbReference>
<feature type="transmembrane region" description="Helical" evidence="6">
    <location>
        <begin position="944"/>
        <end position="964"/>
    </location>
</feature>
<feature type="transmembrane region" description="Helical" evidence="6">
    <location>
        <begin position="314"/>
        <end position="339"/>
    </location>
</feature>
<dbReference type="AlphaFoldDB" id="A0A0G4IFT3"/>
<feature type="transmembrane region" description="Helical" evidence="6">
    <location>
        <begin position="21"/>
        <end position="41"/>
    </location>
</feature>
<feature type="region of interest" description="Disordered" evidence="5">
    <location>
        <begin position="562"/>
        <end position="859"/>
    </location>
</feature>
<feature type="compositionally biased region" description="Acidic residues" evidence="5">
    <location>
        <begin position="185"/>
        <end position="203"/>
    </location>
</feature>
<dbReference type="PANTHER" id="PTHR10283:SF82">
    <property type="entry name" value="SOLUTE CARRIER FAMILY 13 MEMBER 2"/>
    <property type="match status" value="1"/>
</dbReference>
<name>A0A0G4IFT3_9ALVE</name>
<feature type="compositionally biased region" description="Basic and acidic residues" evidence="5">
    <location>
        <begin position="660"/>
        <end position="676"/>
    </location>
</feature>
<feature type="region of interest" description="Disordered" evidence="5">
    <location>
        <begin position="486"/>
        <end position="550"/>
    </location>
</feature>
<gene>
    <name evidence="7" type="ORF">Cvel_2509</name>
</gene>
<feature type="transmembrane region" description="Helical" evidence="6">
    <location>
        <begin position="68"/>
        <end position="89"/>
    </location>
</feature>
<evidence type="ECO:0008006" key="8">
    <source>
        <dbReference type="Google" id="ProtNLM"/>
    </source>
</evidence>
<feature type="transmembrane region" description="Helical" evidence="6">
    <location>
        <begin position="359"/>
        <end position="385"/>
    </location>
</feature>
<organism evidence="7">
    <name type="scientific">Chromera velia CCMP2878</name>
    <dbReference type="NCBI Taxonomy" id="1169474"/>
    <lineage>
        <taxon>Eukaryota</taxon>
        <taxon>Sar</taxon>
        <taxon>Alveolata</taxon>
        <taxon>Colpodellida</taxon>
        <taxon>Chromeraceae</taxon>
        <taxon>Chromera</taxon>
    </lineage>
</organism>
<dbReference type="InterPro" id="IPR001898">
    <property type="entry name" value="SLC13A/DASS"/>
</dbReference>